<accession>A0A2V2UQT6</accession>
<dbReference type="InterPro" id="IPR001497">
    <property type="entry name" value="MethylDNA_cys_MeTrfase_AS"/>
</dbReference>
<dbReference type="InterPro" id="IPR036388">
    <property type="entry name" value="WH-like_DNA-bd_sf"/>
</dbReference>
<dbReference type="Pfam" id="PF01035">
    <property type="entry name" value="DNA_binding_1"/>
    <property type="match status" value="1"/>
</dbReference>
<dbReference type="Proteomes" id="UP000246121">
    <property type="component" value="Unassembled WGS sequence"/>
</dbReference>
<evidence type="ECO:0000313" key="13">
    <source>
        <dbReference type="EMBL" id="PWU86391.1"/>
    </source>
</evidence>
<dbReference type="Gene3D" id="1.10.10.10">
    <property type="entry name" value="Winged helix-like DNA-binding domain superfamily/Winged helix DNA-binding domain"/>
    <property type="match status" value="1"/>
</dbReference>
<dbReference type="CDD" id="cd06445">
    <property type="entry name" value="ATase"/>
    <property type="match status" value="1"/>
</dbReference>
<comment type="catalytic activity">
    <reaction evidence="1">
        <text>a 4-O-methyl-thymidine in DNA + L-cysteinyl-[protein] = a thymidine in DNA + S-methyl-L-cysteinyl-[protein]</text>
        <dbReference type="Rhea" id="RHEA:53428"/>
        <dbReference type="Rhea" id="RHEA-COMP:10131"/>
        <dbReference type="Rhea" id="RHEA-COMP:10132"/>
        <dbReference type="Rhea" id="RHEA-COMP:13555"/>
        <dbReference type="Rhea" id="RHEA-COMP:13556"/>
        <dbReference type="ChEBI" id="CHEBI:29950"/>
        <dbReference type="ChEBI" id="CHEBI:82612"/>
        <dbReference type="ChEBI" id="CHEBI:137386"/>
        <dbReference type="ChEBI" id="CHEBI:137387"/>
        <dbReference type="EC" id="2.1.1.63"/>
    </reaction>
</comment>
<name>A0A2V2UQT6_TRYCR</name>
<dbReference type="VEuPathDB" id="TriTrypDB:TcCLB.508347.20"/>
<dbReference type="VEuPathDB" id="TriTrypDB:TcYC6_0085800"/>
<protein>
    <recommendedName>
        <fullName evidence="3">Methylated-DNA--protein-cysteine methyltransferase</fullName>
    </recommendedName>
    <alternativeName>
        <fullName evidence="8">6-O-methylguanine-DNA methyltransferase</fullName>
    </alternativeName>
    <alternativeName>
        <fullName evidence="9">O-6-methylguanine-DNA-alkyltransferase</fullName>
    </alternativeName>
</protein>
<dbReference type="PANTHER" id="PTHR10815:SF5">
    <property type="entry name" value="METHYLATED-DNA--PROTEIN-CYSTEINE METHYLTRANSFERASE"/>
    <property type="match status" value="1"/>
</dbReference>
<dbReference type="GO" id="GO:0003908">
    <property type="term" value="F:methylated-DNA-[protein]-cysteine S-methyltransferase activity"/>
    <property type="evidence" value="ECO:0007669"/>
    <property type="project" value="UniProtKB-EC"/>
</dbReference>
<dbReference type="InterPro" id="IPR014048">
    <property type="entry name" value="MethylDNA_cys_MeTrfase_DNA-bd"/>
</dbReference>
<dbReference type="VEuPathDB" id="TriTrypDB:TcG_04725"/>
<dbReference type="VEuPathDB" id="TriTrypDB:C3747_95g88"/>
<dbReference type="VEuPathDB" id="TriTrypDB:TCSYLVIO_003574"/>
<reference evidence="13 14" key="1">
    <citation type="journal article" date="2018" name="Microb. Genom.">
        <title>Expanding an expanded genome: long-read sequencing of Trypanosoma cruzi.</title>
        <authorList>
            <person name="Berna L."/>
            <person name="Rodriguez M."/>
            <person name="Chiribao M.L."/>
            <person name="Parodi-Talice A."/>
            <person name="Pita S."/>
            <person name="Rijo G."/>
            <person name="Alvarez-Valin F."/>
            <person name="Robello C."/>
        </authorList>
    </citation>
    <scope>NUCLEOTIDE SEQUENCE [LARGE SCALE GENOMIC DNA]</scope>
    <source>
        <strain evidence="13 14">Dm28c</strain>
    </source>
</reference>
<dbReference type="InterPro" id="IPR036217">
    <property type="entry name" value="MethylDNA_cys_MeTrfase_DNAb"/>
</dbReference>
<evidence type="ECO:0000256" key="7">
    <source>
        <dbReference type="ARBA" id="ARBA00023204"/>
    </source>
</evidence>
<evidence type="ECO:0000256" key="2">
    <source>
        <dbReference type="ARBA" id="ARBA00008711"/>
    </source>
</evidence>
<dbReference type="GO" id="GO:0006281">
    <property type="term" value="P:DNA repair"/>
    <property type="evidence" value="ECO:0007669"/>
    <property type="project" value="UniProtKB-KW"/>
</dbReference>
<evidence type="ECO:0000256" key="8">
    <source>
        <dbReference type="ARBA" id="ARBA00030795"/>
    </source>
</evidence>
<keyword evidence="5 13" id="KW-0808">Transferase</keyword>
<keyword evidence="6" id="KW-0227">DNA damage</keyword>
<organism evidence="13 14">
    <name type="scientific">Trypanosoma cruzi</name>
    <dbReference type="NCBI Taxonomy" id="5693"/>
    <lineage>
        <taxon>Eukaryota</taxon>
        <taxon>Discoba</taxon>
        <taxon>Euglenozoa</taxon>
        <taxon>Kinetoplastea</taxon>
        <taxon>Metakinetoplastina</taxon>
        <taxon>Trypanosomatida</taxon>
        <taxon>Trypanosomatidae</taxon>
        <taxon>Trypanosoma</taxon>
        <taxon>Schizotrypanum</taxon>
    </lineage>
</organism>
<dbReference type="VEuPathDB" id="TriTrypDB:TcCLB.506145.30"/>
<dbReference type="PANTHER" id="PTHR10815">
    <property type="entry name" value="METHYLATED-DNA--PROTEIN-CYSTEINE METHYLTRANSFERASE"/>
    <property type="match status" value="1"/>
</dbReference>
<gene>
    <name evidence="13" type="ORF">C4B63_123g36</name>
</gene>
<dbReference type="VEuPathDB" id="TriTrypDB:ECC02_007383"/>
<feature type="compositionally biased region" description="Acidic residues" evidence="11">
    <location>
        <begin position="111"/>
        <end position="124"/>
    </location>
</feature>
<keyword evidence="4" id="KW-0489">Methyltransferase</keyword>
<comment type="catalytic activity">
    <reaction evidence="10">
        <text>a 6-O-methyl-2'-deoxyguanosine in DNA + L-cysteinyl-[protein] = S-methyl-L-cysteinyl-[protein] + a 2'-deoxyguanosine in DNA</text>
        <dbReference type="Rhea" id="RHEA:24000"/>
        <dbReference type="Rhea" id="RHEA-COMP:10131"/>
        <dbReference type="Rhea" id="RHEA-COMP:10132"/>
        <dbReference type="Rhea" id="RHEA-COMP:11367"/>
        <dbReference type="Rhea" id="RHEA-COMP:11368"/>
        <dbReference type="ChEBI" id="CHEBI:29950"/>
        <dbReference type="ChEBI" id="CHEBI:82612"/>
        <dbReference type="ChEBI" id="CHEBI:85445"/>
        <dbReference type="ChEBI" id="CHEBI:85448"/>
        <dbReference type="EC" id="2.1.1.63"/>
    </reaction>
</comment>
<evidence type="ECO:0000256" key="10">
    <source>
        <dbReference type="ARBA" id="ARBA00049348"/>
    </source>
</evidence>
<evidence type="ECO:0000256" key="4">
    <source>
        <dbReference type="ARBA" id="ARBA00022603"/>
    </source>
</evidence>
<evidence type="ECO:0000256" key="6">
    <source>
        <dbReference type="ARBA" id="ARBA00022763"/>
    </source>
</evidence>
<evidence type="ECO:0000259" key="12">
    <source>
        <dbReference type="Pfam" id="PF01035"/>
    </source>
</evidence>
<comment type="similarity">
    <text evidence="2">Belongs to the MGMT family.</text>
</comment>
<sequence length="281" mass="31495">MSVILSLCSDVMATVLCFLFSLHYCKRVCQMPTPLLRFRNATASVVRVPPLRVYRYTTPTPIGECVVLVDEEGAVCLCNWTDCEEDAVCRLRRAYQPREILIDEAAATAKEEEEEEEDGDDSETSDARAYAVRQLRRYFSYSFPPMKGGGRDTSVSFCQQKLHALLDGVPIRCPPSTSLTQAAWAALREVRLGEITTYGALAKRCQRPSASRAVGRAMRENHVCLFLPCHRVVGASRALTGFGPGLWRKVWLLRHEQAAIPARQLQRVESVQGTSLKRERA</sequence>
<dbReference type="GO" id="GO:0032259">
    <property type="term" value="P:methylation"/>
    <property type="evidence" value="ECO:0007669"/>
    <property type="project" value="UniProtKB-KW"/>
</dbReference>
<feature type="domain" description="Methylated-DNA-[protein]-cysteine S-methyltransferase DNA binding" evidence="12">
    <location>
        <begin position="180"/>
        <end position="257"/>
    </location>
</feature>
<evidence type="ECO:0000256" key="5">
    <source>
        <dbReference type="ARBA" id="ARBA00022679"/>
    </source>
</evidence>
<dbReference type="VEuPathDB" id="TriTrypDB:TcBrA4_0096400"/>
<dbReference type="VEuPathDB" id="TriTrypDB:TCDM_07146"/>
<feature type="region of interest" description="Disordered" evidence="11">
    <location>
        <begin position="106"/>
        <end position="126"/>
    </location>
</feature>
<dbReference type="PROSITE" id="PS00374">
    <property type="entry name" value="MGMT"/>
    <property type="match status" value="1"/>
</dbReference>
<dbReference type="NCBIfam" id="TIGR00589">
    <property type="entry name" value="ogt"/>
    <property type="match status" value="1"/>
</dbReference>
<keyword evidence="7" id="KW-0234">DNA repair</keyword>
<dbReference type="SUPFAM" id="SSF46767">
    <property type="entry name" value="Methylated DNA-protein cysteine methyltransferase, C-terminal domain"/>
    <property type="match status" value="1"/>
</dbReference>
<dbReference type="VEuPathDB" id="TriTrypDB:C4B63_123g36"/>
<comment type="caution">
    <text evidence="13">The sequence shown here is derived from an EMBL/GenBank/DDBJ whole genome shotgun (WGS) entry which is preliminary data.</text>
</comment>
<evidence type="ECO:0000313" key="14">
    <source>
        <dbReference type="Proteomes" id="UP000246121"/>
    </source>
</evidence>
<evidence type="ECO:0000256" key="1">
    <source>
        <dbReference type="ARBA" id="ARBA00001286"/>
    </source>
</evidence>
<evidence type="ECO:0000256" key="3">
    <source>
        <dbReference type="ARBA" id="ARBA00015377"/>
    </source>
</evidence>
<proteinExistence type="inferred from homology"/>
<evidence type="ECO:0000256" key="11">
    <source>
        <dbReference type="SAM" id="MobiDB-lite"/>
    </source>
</evidence>
<dbReference type="VEuPathDB" id="TriTrypDB:BCY84_12102"/>
<dbReference type="EMBL" id="PRFA01000123">
    <property type="protein sequence ID" value="PWU86391.1"/>
    <property type="molecule type" value="Genomic_DNA"/>
</dbReference>
<dbReference type="AlphaFoldDB" id="A0A2V2UQT6"/>
<evidence type="ECO:0000256" key="9">
    <source>
        <dbReference type="ARBA" id="ARBA00031621"/>
    </source>
</evidence>
<dbReference type="VEuPathDB" id="TriTrypDB:TcCL_ESM01491"/>